<feature type="compositionally biased region" description="Basic and acidic residues" evidence="1">
    <location>
        <begin position="355"/>
        <end position="371"/>
    </location>
</feature>
<feature type="region of interest" description="Disordered" evidence="1">
    <location>
        <begin position="239"/>
        <end position="305"/>
    </location>
</feature>
<keyword evidence="3" id="KW-1185">Reference proteome</keyword>
<name>A0ABR3IRR2_9AGAR</name>
<accession>A0ABR3IRR2</accession>
<feature type="region of interest" description="Disordered" evidence="1">
    <location>
        <begin position="407"/>
        <end position="449"/>
    </location>
</feature>
<organism evidence="2 3">
    <name type="scientific">Hohenbuehelia grisea</name>
    <dbReference type="NCBI Taxonomy" id="104357"/>
    <lineage>
        <taxon>Eukaryota</taxon>
        <taxon>Fungi</taxon>
        <taxon>Dikarya</taxon>
        <taxon>Basidiomycota</taxon>
        <taxon>Agaricomycotina</taxon>
        <taxon>Agaricomycetes</taxon>
        <taxon>Agaricomycetidae</taxon>
        <taxon>Agaricales</taxon>
        <taxon>Pleurotineae</taxon>
        <taxon>Pleurotaceae</taxon>
        <taxon>Hohenbuehelia</taxon>
    </lineage>
</organism>
<dbReference type="EMBL" id="JASNQZ010000015">
    <property type="protein sequence ID" value="KAL0946006.1"/>
    <property type="molecule type" value="Genomic_DNA"/>
</dbReference>
<reference evidence="3" key="1">
    <citation type="submission" date="2024-06" db="EMBL/GenBank/DDBJ databases">
        <title>Multi-omics analyses provide insights into the biosynthesis of the anticancer antibiotic pleurotin in Hohenbuehelia grisea.</title>
        <authorList>
            <person name="Weaver J.A."/>
            <person name="Alberti F."/>
        </authorList>
    </citation>
    <scope>NUCLEOTIDE SEQUENCE [LARGE SCALE GENOMIC DNA]</scope>
    <source>
        <strain evidence="3">T-177</strain>
    </source>
</reference>
<evidence type="ECO:0000256" key="1">
    <source>
        <dbReference type="SAM" id="MobiDB-lite"/>
    </source>
</evidence>
<sequence length="464" mass="52372">MHRCHELKRLPKAGKVASVVFRNQSPGSPAQLFNPKVQPCTTPSETLLQPMHPATKMRKGAFPWFNDPALRAQAFPFAVLDRPTEPPKEPIARQLLQPATWDERIWWFMDENKDACSGLRSRPKRMPMSLFISVPKRTSSKKACLRGKIRQRVRTAISLVVARGADGVRDKKGRMRLVMDEKNVRELVKPGWTYLIHPALSVYRMPYPELVHILRKGLLSMYTGATRIESRWTFTIREDEPVQEEEEKLTHAVPVQEEGEKLTHAVPVQEEEKPTHALPPHMQPKSAPSHTRPLPPPAETTPQRDVSWDQRLQDLEEAAITGRPVVQRSAEPTSTLPVETLTARSTPTSNATAPRHRDLLARRFGHEDAPHLAKRATRTPVPVVNPGPDLSSLFKKLRKHTDELELVAEDGWPATGVPDDNNNKNEPDPPKPPNEPVQLKIPRPSPKAQLFGRKMVVLPPKSKP</sequence>
<gene>
    <name evidence="2" type="ORF">HGRIS_012282</name>
</gene>
<proteinExistence type="predicted"/>
<comment type="caution">
    <text evidence="2">The sequence shown here is derived from an EMBL/GenBank/DDBJ whole genome shotgun (WGS) entry which is preliminary data.</text>
</comment>
<evidence type="ECO:0000313" key="2">
    <source>
        <dbReference type="EMBL" id="KAL0946006.1"/>
    </source>
</evidence>
<feature type="compositionally biased region" description="Polar residues" evidence="1">
    <location>
        <begin position="330"/>
        <end position="352"/>
    </location>
</feature>
<evidence type="ECO:0000313" key="3">
    <source>
        <dbReference type="Proteomes" id="UP001556367"/>
    </source>
</evidence>
<dbReference type="Proteomes" id="UP001556367">
    <property type="component" value="Unassembled WGS sequence"/>
</dbReference>
<feature type="region of interest" description="Disordered" evidence="1">
    <location>
        <begin position="320"/>
        <end position="388"/>
    </location>
</feature>
<protein>
    <submittedName>
        <fullName evidence="2">Uncharacterized protein</fullName>
    </submittedName>
</protein>